<evidence type="ECO:0000313" key="2">
    <source>
        <dbReference type="Proteomes" id="UP000639403"/>
    </source>
</evidence>
<organism evidence="1 2">
    <name type="scientific">Rhodonia placenta</name>
    <dbReference type="NCBI Taxonomy" id="104341"/>
    <lineage>
        <taxon>Eukaryota</taxon>
        <taxon>Fungi</taxon>
        <taxon>Dikarya</taxon>
        <taxon>Basidiomycota</taxon>
        <taxon>Agaricomycotina</taxon>
        <taxon>Agaricomycetes</taxon>
        <taxon>Polyporales</taxon>
        <taxon>Adustoporiaceae</taxon>
        <taxon>Rhodonia</taxon>
    </lineage>
</organism>
<gene>
    <name evidence="1" type="ORF">IEO21_10547</name>
</gene>
<protein>
    <submittedName>
        <fullName evidence="1">Uncharacterized protein</fullName>
    </submittedName>
</protein>
<sequence>MPDMDASLSTVRLD</sequence>
<reference evidence="1" key="1">
    <citation type="submission" date="2020-11" db="EMBL/GenBank/DDBJ databases">
        <authorList>
            <person name="Koelle M."/>
            <person name="Horta M.A.C."/>
            <person name="Nowrousian M."/>
            <person name="Ohm R.A."/>
            <person name="Benz P."/>
            <person name="Pilgard A."/>
        </authorList>
    </citation>
    <scope>NUCLEOTIDE SEQUENCE</scope>
    <source>
        <strain evidence="1">FPRL280</strain>
    </source>
</reference>
<evidence type="ECO:0000313" key="1">
    <source>
        <dbReference type="EMBL" id="KAF9799492.1"/>
    </source>
</evidence>
<dbReference type="EMBL" id="JADOXO010000888">
    <property type="protein sequence ID" value="KAF9799492.1"/>
    <property type="molecule type" value="Genomic_DNA"/>
</dbReference>
<name>A0A8H7NSA9_9APHY</name>
<reference evidence="1" key="2">
    <citation type="journal article" name="Front. Microbiol.">
        <title>Degradative Capacity of Two Strains of Rhodonia placenta: From Phenotype to Genotype.</title>
        <authorList>
            <person name="Kolle M."/>
            <person name="Horta M.A.C."/>
            <person name="Nowrousian M."/>
            <person name="Ohm R.A."/>
            <person name="Benz J.P."/>
            <person name="Pilgard A."/>
        </authorList>
    </citation>
    <scope>NUCLEOTIDE SEQUENCE</scope>
    <source>
        <strain evidence="1">FPRL280</strain>
    </source>
</reference>
<dbReference type="Proteomes" id="UP000639403">
    <property type="component" value="Unassembled WGS sequence"/>
</dbReference>
<accession>A0A8H7NSA9</accession>
<proteinExistence type="predicted"/>
<comment type="caution">
    <text evidence="1">The sequence shown here is derived from an EMBL/GenBank/DDBJ whole genome shotgun (WGS) entry which is preliminary data.</text>
</comment>